<dbReference type="InterPro" id="IPR010736">
    <property type="entry name" value="SHIPPO-rpt"/>
</dbReference>
<dbReference type="EMBL" id="AKCR02000021">
    <property type="protein sequence ID" value="PKK27180.1"/>
    <property type="molecule type" value="Genomic_DNA"/>
</dbReference>
<keyword evidence="3" id="KW-1185">Reference proteome</keyword>
<sequence length="354" mass="40180">MDSQGKAPASGWARAEMASRLNQLPHFQFKEIMKSRKRWQERLGPGRYNIRDFLQETRPCSLRGICDTRERRFRDSHRDCVPGPGTYGPGGNPYTRLEERDKRSAGTRGLMDSGTAKCVLPAAMGSGLGPGTYHLKSSIDVGLQRVHSPGQTFSGDRRKPAGGGHHSLERRTKPSTSTVRSFLDELMLSENKKKGCFSTMPRNPGCPTERIFWATLSQCPKETYAVGPGTYNPKPVEGLVYSNQPPFWTSAKRFDRKSYRLFTGNEQHQQHVAEPGLNRVGVGRYDITKHEKYPQNVRYQSLYRYDVQRYLSNLKRDAYLLERLKPVAKTNWSDLISAPRCPDTSEELTTVFQT</sequence>
<feature type="region of interest" description="Disordered" evidence="1">
    <location>
        <begin position="149"/>
        <end position="177"/>
    </location>
</feature>
<feature type="region of interest" description="Disordered" evidence="1">
    <location>
        <begin position="77"/>
        <end position="97"/>
    </location>
</feature>
<dbReference type="AlphaFoldDB" id="A0A2I0MBX2"/>
<dbReference type="InterPro" id="IPR033557">
    <property type="entry name" value="CIMAP2"/>
</dbReference>
<dbReference type="Pfam" id="PF07004">
    <property type="entry name" value="SHIPPO-rpt"/>
    <property type="match status" value="2"/>
</dbReference>
<organism evidence="2 3">
    <name type="scientific">Columba livia</name>
    <name type="common">Rock dove</name>
    <dbReference type="NCBI Taxonomy" id="8932"/>
    <lineage>
        <taxon>Eukaryota</taxon>
        <taxon>Metazoa</taxon>
        <taxon>Chordata</taxon>
        <taxon>Craniata</taxon>
        <taxon>Vertebrata</taxon>
        <taxon>Euteleostomi</taxon>
        <taxon>Archelosauria</taxon>
        <taxon>Archosauria</taxon>
        <taxon>Dinosauria</taxon>
        <taxon>Saurischia</taxon>
        <taxon>Theropoda</taxon>
        <taxon>Coelurosauria</taxon>
        <taxon>Aves</taxon>
        <taxon>Neognathae</taxon>
        <taxon>Neoaves</taxon>
        <taxon>Columbimorphae</taxon>
        <taxon>Columbiformes</taxon>
        <taxon>Columbidae</taxon>
        <taxon>Columba</taxon>
    </lineage>
</organism>
<evidence type="ECO:0000256" key="1">
    <source>
        <dbReference type="SAM" id="MobiDB-lite"/>
    </source>
</evidence>
<comment type="caution">
    <text evidence="2">The sequence shown here is derived from an EMBL/GenBank/DDBJ whole genome shotgun (WGS) entry which is preliminary data.</text>
</comment>
<proteinExistence type="predicted"/>
<accession>A0A2I0MBX2</accession>
<evidence type="ECO:0000313" key="3">
    <source>
        <dbReference type="Proteomes" id="UP000053872"/>
    </source>
</evidence>
<dbReference type="PANTHER" id="PTHR34914:SF1">
    <property type="entry name" value="LYMPHOCYTE EXPANSION MOLECULE"/>
    <property type="match status" value="1"/>
</dbReference>
<evidence type="ECO:0000313" key="2">
    <source>
        <dbReference type="EMBL" id="PKK27180.1"/>
    </source>
</evidence>
<dbReference type="PANTHER" id="PTHR34914">
    <property type="entry name" value="LYMPHOCYTE EXPANSION MOLECULE"/>
    <property type="match status" value="1"/>
</dbReference>
<name>A0A2I0MBX2_COLLI</name>
<reference evidence="2 3" key="1">
    <citation type="journal article" date="2013" name="Science">
        <title>Genomic diversity and evolution of the head crest in the rock pigeon.</title>
        <authorList>
            <person name="Shapiro M.D."/>
            <person name="Kronenberg Z."/>
            <person name="Li C."/>
            <person name="Domyan E.T."/>
            <person name="Pan H."/>
            <person name="Campbell M."/>
            <person name="Tan H."/>
            <person name="Huff C.D."/>
            <person name="Hu H."/>
            <person name="Vickrey A.I."/>
            <person name="Nielsen S.C."/>
            <person name="Stringham S.A."/>
            <person name="Hu H."/>
            <person name="Willerslev E."/>
            <person name="Gilbert M.T."/>
            <person name="Yandell M."/>
            <person name="Zhang G."/>
            <person name="Wang J."/>
        </authorList>
    </citation>
    <scope>NUCLEOTIDE SEQUENCE [LARGE SCALE GENOMIC DNA]</scope>
    <source>
        <tissue evidence="2">Blood</tissue>
    </source>
</reference>
<evidence type="ECO:0008006" key="4">
    <source>
        <dbReference type="Google" id="ProtNLM"/>
    </source>
</evidence>
<dbReference type="InParanoid" id="A0A2I0MBX2"/>
<dbReference type="Proteomes" id="UP000053872">
    <property type="component" value="Unassembled WGS sequence"/>
</dbReference>
<protein>
    <recommendedName>
        <fullName evidence="4">Lymphocyte expansion molecule</fullName>
    </recommendedName>
</protein>
<gene>
    <name evidence="2" type="ORF">A306_00004261</name>
</gene>